<organism evidence="1">
    <name type="scientific">Octopus bimaculoides</name>
    <name type="common">California two-spotted octopus</name>
    <dbReference type="NCBI Taxonomy" id="37653"/>
    <lineage>
        <taxon>Eukaryota</taxon>
        <taxon>Metazoa</taxon>
        <taxon>Spiralia</taxon>
        <taxon>Lophotrochozoa</taxon>
        <taxon>Mollusca</taxon>
        <taxon>Cephalopoda</taxon>
        <taxon>Coleoidea</taxon>
        <taxon>Octopodiformes</taxon>
        <taxon>Octopoda</taxon>
        <taxon>Incirrata</taxon>
        <taxon>Octopodidae</taxon>
        <taxon>Octopus</taxon>
    </lineage>
</organism>
<accession>A0A0L8I663</accession>
<evidence type="ECO:0000313" key="1">
    <source>
        <dbReference type="EMBL" id="KOF96976.1"/>
    </source>
</evidence>
<proteinExistence type="predicted"/>
<gene>
    <name evidence="1" type="ORF">OCBIM_22032599mg</name>
</gene>
<dbReference type="EMBL" id="KQ416441">
    <property type="protein sequence ID" value="KOF96976.1"/>
    <property type="molecule type" value="Genomic_DNA"/>
</dbReference>
<name>A0A0L8I663_OCTBM</name>
<protein>
    <submittedName>
        <fullName evidence="1">Uncharacterized protein</fullName>
    </submittedName>
</protein>
<dbReference type="AlphaFoldDB" id="A0A0L8I663"/>
<reference evidence="1" key="1">
    <citation type="submission" date="2015-07" db="EMBL/GenBank/DDBJ databases">
        <title>MeaNS - Measles Nucleotide Surveillance Program.</title>
        <authorList>
            <person name="Tran T."/>
            <person name="Druce J."/>
        </authorList>
    </citation>
    <scope>NUCLEOTIDE SEQUENCE</scope>
    <source>
        <strain evidence="1">UCB-OBI-ISO-001</strain>
        <tissue evidence="1">Gonad</tissue>
    </source>
</reference>
<sequence>MLKATNHSCIRSIQRNKKKSSNLQKTLQETFGESRIKYLRTKEKKNCAITLPLALINNNIRDKSIINFNLCLLSYSLSSWLRY</sequence>